<name>A0A7J8E8N3_ROUAE</name>
<protein>
    <submittedName>
        <fullName evidence="1">Uncharacterized protein</fullName>
    </submittedName>
</protein>
<sequence>MTKKAGMYNGVKTVSSINGAGKIGQRHTKQNKTKQNKTKLCHFLTPYTRIDSKWIKVLNVRPQTIKLLEKNIGSILSDIATSNFFLDRSHWAGETKDKINKWNYVKLKSFTQQRKPTQNKKTIY</sequence>
<gene>
    <name evidence="1" type="ORF">HJG63_008170</name>
</gene>
<reference evidence="1 2" key="1">
    <citation type="journal article" date="2020" name="Nature">
        <title>Six reference-quality genomes reveal evolution of bat adaptations.</title>
        <authorList>
            <person name="Jebb D."/>
            <person name="Huang Z."/>
            <person name="Pippel M."/>
            <person name="Hughes G.M."/>
            <person name="Lavrichenko K."/>
            <person name="Devanna P."/>
            <person name="Winkler S."/>
            <person name="Jermiin L.S."/>
            <person name="Skirmuntt E.C."/>
            <person name="Katzourakis A."/>
            <person name="Burkitt-Gray L."/>
            <person name="Ray D.A."/>
            <person name="Sullivan K.A.M."/>
            <person name="Roscito J.G."/>
            <person name="Kirilenko B.M."/>
            <person name="Davalos L.M."/>
            <person name="Corthals A.P."/>
            <person name="Power M.L."/>
            <person name="Jones G."/>
            <person name="Ransome R.D."/>
            <person name="Dechmann D.K.N."/>
            <person name="Locatelli A.G."/>
            <person name="Puechmaille S.J."/>
            <person name="Fedrigo O."/>
            <person name="Jarvis E.D."/>
            <person name="Hiller M."/>
            <person name="Vernes S.C."/>
            <person name="Myers E.W."/>
            <person name="Teeling E.C."/>
        </authorList>
    </citation>
    <scope>NUCLEOTIDE SEQUENCE [LARGE SCALE GENOMIC DNA]</scope>
    <source>
        <strain evidence="1">MRouAeg1</strain>
        <tissue evidence="1">Muscle</tissue>
    </source>
</reference>
<comment type="caution">
    <text evidence="1">The sequence shown here is derived from an EMBL/GenBank/DDBJ whole genome shotgun (WGS) entry which is preliminary data.</text>
</comment>
<dbReference type="EMBL" id="JACASE010000010">
    <property type="protein sequence ID" value="KAF6431676.1"/>
    <property type="molecule type" value="Genomic_DNA"/>
</dbReference>
<keyword evidence="2" id="KW-1185">Reference proteome</keyword>
<accession>A0A7J8E8N3</accession>
<evidence type="ECO:0000313" key="2">
    <source>
        <dbReference type="Proteomes" id="UP000593571"/>
    </source>
</evidence>
<proteinExistence type="predicted"/>
<evidence type="ECO:0000313" key="1">
    <source>
        <dbReference type="EMBL" id="KAF6431676.1"/>
    </source>
</evidence>
<dbReference type="AlphaFoldDB" id="A0A7J8E8N3"/>
<organism evidence="1 2">
    <name type="scientific">Rousettus aegyptiacus</name>
    <name type="common">Egyptian fruit bat</name>
    <name type="synonym">Pteropus aegyptiacus</name>
    <dbReference type="NCBI Taxonomy" id="9407"/>
    <lineage>
        <taxon>Eukaryota</taxon>
        <taxon>Metazoa</taxon>
        <taxon>Chordata</taxon>
        <taxon>Craniata</taxon>
        <taxon>Vertebrata</taxon>
        <taxon>Euteleostomi</taxon>
        <taxon>Mammalia</taxon>
        <taxon>Eutheria</taxon>
        <taxon>Laurasiatheria</taxon>
        <taxon>Chiroptera</taxon>
        <taxon>Yinpterochiroptera</taxon>
        <taxon>Pteropodoidea</taxon>
        <taxon>Pteropodidae</taxon>
        <taxon>Rousettinae</taxon>
        <taxon>Rousettus</taxon>
    </lineage>
</organism>
<dbReference type="Proteomes" id="UP000593571">
    <property type="component" value="Unassembled WGS sequence"/>
</dbReference>